<dbReference type="InterPro" id="IPR049261">
    <property type="entry name" value="RecA-like_C"/>
</dbReference>
<dbReference type="Proteomes" id="UP000192067">
    <property type="component" value="Chromosome"/>
</dbReference>
<evidence type="ECO:0000256" key="4">
    <source>
        <dbReference type="ARBA" id="ARBA00022763"/>
    </source>
</evidence>
<keyword evidence="3" id="KW-0547">Nucleotide-binding</keyword>
<dbReference type="InterPro" id="IPR023400">
    <property type="entry name" value="RecA_C_sf"/>
</dbReference>
<dbReference type="GO" id="GO:0003697">
    <property type="term" value="F:single-stranded DNA binding"/>
    <property type="evidence" value="ECO:0007669"/>
    <property type="project" value="InterPro"/>
</dbReference>
<evidence type="ECO:0000313" key="12">
    <source>
        <dbReference type="Proteomes" id="UP000192067"/>
    </source>
</evidence>
<keyword evidence="9" id="KW-0742">SOS response</keyword>
<evidence type="ECO:0000256" key="1">
    <source>
        <dbReference type="ARBA" id="ARBA00009391"/>
    </source>
</evidence>
<evidence type="ECO:0000256" key="9">
    <source>
        <dbReference type="ARBA" id="ARBA00023236"/>
    </source>
</evidence>
<evidence type="ECO:0000256" key="3">
    <source>
        <dbReference type="ARBA" id="ARBA00022741"/>
    </source>
</evidence>
<comment type="similarity">
    <text evidence="1">Belongs to the RecA family.</text>
</comment>
<evidence type="ECO:0000256" key="5">
    <source>
        <dbReference type="ARBA" id="ARBA00022840"/>
    </source>
</evidence>
<dbReference type="GO" id="GO:0005829">
    <property type="term" value="C:cytosol"/>
    <property type="evidence" value="ECO:0007669"/>
    <property type="project" value="TreeGrafter"/>
</dbReference>
<keyword evidence="5" id="KW-0067">ATP-binding</keyword>
<protein>
    <recommendedName>
        <fullName evidence="2">Protein RecA</fullName>
    </recommendedName>
</protein>
<dbReference type="SUPFAM" id="SSF54752">
    <property type="entry name" value="RecA protein, C-terminal domain"/>
    <property type="match status" value="1"/>
</dbReference>
<organism evidence="11 12">
    <name type="scientific">Lactococcus lactis subsp. lactis</name>
    <name type="common">Streptococcus lactis</name>
    <dbReference type="NCBI Taxonomy" id="1360"/>
    <lineage>
        <taxon>Bacteria</taxon>
        <taxon>Bacillati</taxon>
        <taxon>Bacillota</taxon>
        <taxon>Bacilli</taxon>
        <taxon>Lactobacillales</taxon>
        <taxon>Streptococcaceae</taxon>
        <taxon>Lactococcus</taxon>
    </lineage>
</organism>
<dbReference type="InterPro" id="IPR013765">
    <property type="entry name" value="DNA_recomb/repair_RecA"/>
</dbReference>
<dbReference type="GO" id="GO:0006281">
    <property type="term" value="P:DNA repair"/>
    <property type="evidence" value="ECO:0007669"/>
    <property type="project" value="UniProtKB-KW"/>
</dbReference>
<dbReference type="GO" id="GO:0005524">
    <property type="term" value="F:ATP binding"/>
    <property type="evidence" value="ECO:0007669"/>
    <property type="project" value="UniProtKB-KW"/>
</dbReference>
<evidence type="ECO:0000259" key="10">
    <source>
        <dbReference type="PROSITE" id="PS50163"/>
    </source>
</evidence>
<dbReference type="Pfam" id="PF00154">
    <property type="entry name" value="RecA_N"/>
    <property type="match status" value="1"/>
</dbReference>
<accession>A0AAC9R5A6</accession>
<feature type="domain" description="RecA family profile 2" evidence="10">
    <location>
        <begin position="27"/>
        <end position="103"/>
    </location>
</feature>
<reference evidence="11 12" key="1">
    <citation type="journal article" date="2017" name="BMC Genomics">
        <title>Comparative and functional genomics of the Lactococcus lactis taxon; insights into evolution and niche adaptation.</title>
        <authorList>
            <person name="Kelleher P."/>
            <person name="Bottacini F."/>
            <person name="Mahony J."/>
            <person name="Kilcawley K.N."/>
            <person name="van Sinderen D."/>
        </authorList>
    </citation>
    <scope>NUCLEOTIDE SEQUENCE [LARGE SCALE GENOMIC DNA]</scope>
    <source>
        <strain evidence="11 12">UC11</strain>
    </source>
</reference>
<dbReference type="Gene3D" id="3.40.50.300">
    <property type="entry name" value="P-loop containing nucleotide triphosphate hydrolases"/>
    <property type="match status" value="1"/>
</dbReference>
<evidence type="ECO:0000256" key="6">
    <source>
        <dbReference type="ARBA" id="ARBA00023125"/>
    </source>
</evidence>
<dbReference type="InterPro" id="IPR020587">
    <property type="entry name" value="RecA_monomer-monomer_interface"/>
</dbReference>
<evidence type="ECO:0000256" key="2">
    <source>
        <dbReference type="ARBA" id="ARBA00015553"/>
    </source>
</evidence>
<evidence type="ECO:0000256" key="8">
    <source>
        <dbReference type="ARBA" id="ARBA00023204"/>
    </source>
</evidence>
<dbReference type="Gene3D" id="3.30.250.10">
    <property type="entry name" value="RecA protein, C-terminal domain"/>
    <property type="match status" value="1"/>
</dbReference>
<name>A0AAC9R5A6_LACLL</name>
<evidence type="ECO:0000256" key="7">
    <source>
        <dbReference type="ARBA" id="ARBA00023172"/>
    </source>
</evidence>
<dbReference type="Pfam" id="PF21096">
    <property type="entry name" value="RecA_C"/>
    <property type="match status" value="1"/>
</dbReference>
<dbReference type="PANTHER" id="PTHR45900:SF1">
    <property type="entry name" value="MITOCHONDRIAL DNA REPAIR PROTEIN RECA HOMOLOG-RELATED"/>
    <property type="match status" value="1"/>
</dbReference>
<keyword evidence="4" id="KW-0227">DNA damage</keyword>
<dbReference type="PROSITE" id="PS50163">
    <property type="entry name" value="RECA_3"/>
    <property type="match status" value="1"/>
</dbReference>
<proteinExistence type="inferred from homology"/>
<evidence type="ECO:0000313" key="11">
    <source>
        <dbReference type="EMBL" id="ARE13527.1"/>
    </source>
</evidence>
<dbReference type="PANTHER" id="PTHR45900">
    <property type="entry name" value="RECA"/>
    <property type="match status" value="1"/>
</dbReference>
<dbReference type="EMBL" id="CP015904">
    <property type="protein sequence ID" value="ARE13527.1"/>
    <property type="molecule type" value="Genomic_DNA"/>
</dbReference>
<dbReference type="GO" id="GO:0006310">
    <property type="term" value="P:DNA recombination"/>
    <property type="evidence" value="ECO:0007669"/>
    <property type="project" value="UniProtKB-KW"/>
</dbReference>
<dbReference type="GO" id="GO:0009432">
    <property type="term" value="P:SOS response"/>
    <property type="evidence" value="ECO:0007669"/>
    <property type="project" value="UniProtKB-KW"/>
</dbReference>
<dbReference type="PRINTS" id="PR00142">
    <property type="entry name" value="RECA"/>
</dbReference>
<dbReference type="InterPro" id="IPR049428">
    <property type="entry name" value="RecA-like_N"/>
</dbReference>
<keyword evidence="8" id="KW-0234">DNA repair</keyword>
<dbReference type="AlphaFoldDB" id="A0AAC9R5A6"/>
<dbReference type="PROSITE" id="PS00321">
    <property type="entry name" value="RECA_1"/>
    <property type="match status" value="1"/>
</dbReference>
<gene>
    <name evidence="11" type="ORF">LLUC11_1195</name>
</gene>
<sequence>MSEQLSKLVSKVNQTKTVIISINQVRSTMIGLLLNKETTPGGSALKFYSSVRIEVKSGEKIKEGYDTIGKKTTLHTVENKVSAPYKKPTVINVFGDGFYQEIDVVTLAIQMGVVKKMNEWYSFNGQKLGRGIFSVKEYLASHQSVFETLKNIVANALKKKYNIF</sequence>
<keyword evidence="7" id="KW-0233">DNA recombination</keyword>
<keyword evidence="6" id="KW-0238">DNA-binding</keyword>
<dbReference type="GO" id="GO:0008094">
    <property type="term" value="F:ATP-dependent activity, acting on DNA"/>
    <property type="evidence" value="ECO:0007669"/>
    <property type="project" value="InterPro"/>
</dbReference>
<dbReference type="RefSeq" id="WP_250645378.1">
    <property type="nucleotide sequence ID" value="NZ_CP015903.2"/>
</dbReference>
<dbReference type="InterPro" id="IPR027417">
    <property type="entry name" value="P-loop_NTPase"/>
</dbReference>
<dbReference type="InterPro" id="IPR020584">
    <property type="entry name" value="DNA_recomb/repair_RecA_CS"/>
</dbReference>